<dbReference type="InterPro" id="IPR036421">
    <property type="entry name" value="Fe_dep_repressor_sf"/>
</dbReference>
<dbReference type="SMART" id="SM00347">
    <property type="entry name" value="HTH_MARR"/>
    <property type="match status" value="1"/>
</dbReference>
<protein>
    <recommendedName>
        <fullName evidence="4">Transcriptional regulator MntR</fullName>
    </recommendedName>
    <alternativeName>
        <fullName evidence="13">Manganese transport regulator</fullName>
    </alternativeName>
</protein>
<dbReference type="InterPro" id="IPR036390">
    <property type="entry name" value="WH_DNA-bd_sf"/>
</dbReference>
<evidence type="ECO:0000256" key="3">
    <source>
        <dbReference type="ARBA" id="ARBA00011738"/>
    </source>
</evidence>
<sequence>MPKKTAPAPVEPIRMVDATVHVESFRQAREARRQERVDDYVELIADLIQEDGEARQVEIAARLGVTQPTVAKMLNRLSEAGYVVRRPYRGVFLTPEGQELAEASRARHRVVEDFLLALGVDADCARRDAEGIEHHVSKATLDAFARFLKARAAQTSRQ</sequence>
<dbReference type="InterPro" id="IPR000835">
    <property type="entry name" value="HTH_MarR-typ"/>
</dbReference>
<dbReference type="AlphaFoldDB" id="A0A318SFC2"/>
<evidence type="ECO:0000256" key="2">
    <source>
        <dbReference type="ARBA" id="ARBA00007871"/>
    </source>
</evidence>
<evidence type="ECO:0000313" key="15">
    <source>
        <dbReference type="EMBL" id="PYE76105.1"/>
    </source>
</evidence>
<dbReference type="InterPro" id="IPR022687">
    <property type="entry name" value="HTH_DTXR"/>
</dbReference>
<evidence type="ECO:0000256" key="6">
    <source>
        <dbReference type="ARBA" id="ARBA00022491"/>
    </source>
</evidence>
<dbReference type="SUPFAM" id="SSF46785">
    <property type="entry name" value="Winged helix' DNA-binding domain"/>
    <property type="match status" value="1"/>
</dbReference>
<dbReference type="EMBL" id="QJTC01000016">
    <property type="protein sequence ID" value="PYE76105.1"/>
    <property type="molecule type" value="Genomic_DNA"/>
</dbReference>
<dbReference type="PROSITE" id="PS50944">
    <property type="entry name" value="HTH_DTXR"/>
    <property type="match status" value="1"/>
</dbReference>
<comment type="subunit">
    <text evidence="3">Homodimer.</text>
</comment>
<dbReference type="Pfam" id="PF01325">
    <property type="entry name" value="Fe_dep_repress"/>
    <property type="match status" value="1"/>
</dbReference>
<dbReference type="Gene3D" id="1.10.60.10">
    <property type="entry name" value="Iron dependent repressor, metal binding and dimerisation domain"/>
    <property type="match status" value="1"/>
</dbReference>
<dbReference type="OrthoDB" id="9791355at2"/>
<dbReference type="PANTHER" id="PTHR33238:SF11">
    <property type="entry name" value="TRANSCRIPTIONAL REGULATOR MNTR"/>
    <property type="match status" value="1"/>
</dbReference>
<evidence type="ECO:0000256" key="10">
    <source>
        <dbReference type="ARBA" id="ARBA00023163"/>
    </source>
</evidence>
<organism evidence="15 16">
    <name type="scientific">Xylophilus ampelinus</name>
    <dbReference type="NCBI Taxonomy" id="54067"/>
    <lineage>
        <taxon>Bacteria</taxon>
        <taxon>Pseudomonadati</taxon>
        <taxon>Pseudomonadota</taxon>
        <taxon>Betaproteobacteria</taxon>
        <taxon>Burkholderiales</taxon>
        <taxon>Xylophilus</taxon>
    </lineage>
</organism>
<dbReference type="GO" id="GO:0005737">
    <property type="term" value="C:cytoplasm"/>
    <property type="evidence" value="ECO:0007669"/>
    <property type="project" value="UniProtKB-SubCell"/>
</dbReference>
<keyword evidence="10" id="KW-0804">Transcription</keyword>
<evidence type="ECO:0000256" key="12">
    <source>
        <dbReference type="ARBA" id="ARBA00025185"/>
    </source>
</evidence>
<dbReference type="GO" id="GO:0003700">
    <property type="term" value="F:DNA-binding transcription factor activity"/>
    <property type="evidence" value="ECO:0007669"/>
    <property type="project" value="InterPro"/>
</dbReference>
<accession>A0A318SFC2</accession>
<evidence type="ECO:0000256" key="9">
    <source>
        <dbReference type="ARBA" id="ARBA00023159"/>
    </source>
</evidence>
<dbReference type="NCBIfam" id="NF008273">
    <property type="entry name" value="PRK11050.1"/>
    <property type="match status" value="1"/>
</dbReference>
<name>A0A318SFC2_9BURK</name>
<keyword evidence="7" id="KW-0805">Transcription regulation</keyword>
<dbReference type="GO" id="GO:0046914">
    <property type="term" value="F:transition metal ion binding"/>
    <property type="evidence" value="ECO:0007669"/>
    <property type="project" value="InterPro"/>
</dbReference>
<dbReference type="Gene3D" id="1.10.10.10">
    <property type="entry name" value="Winged helix-like DNA-binding domain superfamily/Winged helix DNA-binding domain"/>
    <property type="match status" value="1"/>
</dbReference>
<evidence type="ECO:0000256" key="7">
    <source>
        <dbReference type="ARBA" id="ARBA00023015"/>
    </source>
</evidence>
<dbReference type="RefSeq" id="WP_110466104.1">
    <property type="nucleotide sequence ID" value="NZ_JAMOFZ010000016.1"/>
</dbReference>
<dbReference type="Pfam" id="PF02742">
    <property type="entry name" value="Fe_dep_repr_C"/>
    <property type="match status" value="1"/>
</dbReference>
<proteinExistence type="inferred from homology"/>
<dbReference type="GO" id="GO:0003677">
    <property type="term" value="F:DNA binding"/>
    <property type="evidence" value="ECO:0007669"/>
    <property type="project" value="UniProtKB-KW"/>
</dbReference>
<dbReference type="InterPro" id="IPR022689">
    <property type="entry name" value="Iron_dep_repressor"/>
</dbReference>
<keyword evidence="16" id="KW-1185">Reference proteome</keyword>
<keyword evidence="5" id="KW-0963">Cytoplasm</keyword>
<gene>
    <name evidence="15" type="ORF">DFQ15_11666</name>
</gene>
<comment type="caution">
    <text evidence="15">The sequence shown here is derived from an EMBL/GenBank/DDBJ whole genome shotgun (WGS) entry which is preliminary data.</text>
</comment>
<dbReference type="InterPro" id="IPR050536">
    <property type="entry name" value="DtxR_MntR_Metal-Reg"/>
</dbReference>
<dbReference type="PANTHER" id="PTHR33238">
    <property type="entry name" value="IRON (METAL) DEPENDENT REPRESSOR, DTXR FAMILY"/>
    <property type="match status" value="1"/>
</dbReference>
<dbReference type="GO" id="GO:0046983">
    <property type="term" value="F:protein dimerization activity"/>
    <property type="evidence" value="ECO:0007669"/>
    <property type="project" value="InterPro"/>
</dbReference>
<evidence type="ECO:0000256" key="1">
    <source>
        <dbReference type="ARBA" id="ARBA00004496"/>
    </source>
</evidence>
<keyword evidence="11" id="KW-0464">Manganese</keyword>
<keyword evidence="6" id="KW-0678">Repressor</keyword>
<comment type="subcellular location">
    <subcellularLocation>
        <location evidence="1">Cytoplasm</location>
    </subcellularLocation>
</comment>
<dbReference type="InterPro" id="IPR036388">
    <property type="entry name" value="WH-like_DNA-bd_sf"/>
</dbReference>
<evidence type="ECO:0000256" key="8">
    <source>
        <dbReference type="ARBA" id="ARBA00023125"/>
    </source>
</evidence>
<comment type="function">
    <text evidence="12">In the presence of manganese, represses expression of mntH and mntS. Up-regulates expression of mntP.</text>
</comment>
<reference evidence="15 16" key="1">
    <citation type="submission" date="2018-06" db="EMBL/GenBank/DDBJ databases">
        <title>Genomic Encyclopedia of Type Strains, Phase III (KMG-III): the genomes of soil and plant-associated and newly described type strains.</title>
        <authorList>
            <person name="Whitman W."/>
        </authorList>
    </citation>
    <scope>NUCLEOTIDE SEQUENCE [LARGE SCALE GENOMIC DNA]</scope>
    <source>
        <strain evidence="15 16">CECT 7646</strain>
    </source>
</reference>
<keyword evidence="9" id="KW-0010">Activator</keyword>
<evidence type="ECO:0000259" key="14">
    <source>
        <dbReference type="PROSITE" id="PS50944"/>
    </source>
</evidence>
<evidence type="ECO:0000313" key="16">
    <source>
        <dbReference type="Proteomes" id="UP000247540"/>
    </source>
</evidence>
<dbReference type="Proteomes" id="UP000247540">
    <property type="component" value="Unassembled WGS sequence"/>
</dbReference>
<dbReference type="SMART" id="SM00529">
    <property type="entry name" value="HTH_DTXR"/>
    <property type="match status" value="1"/>
</dbReference>
<evidence type="ECO:0000256" key="5">
    <source>
        <dbReference type="ARBA" id="ARBA00022490"/>
    </source>
</evidence>
<evidence type="ECO:0000256" key="11">
    <source>
        <dbReference type="ARBA" id="ARBA00023211"/>
    </source>
</evidence>
<dbReference type="InterPro" id="IPR001367">
    <property type="entry name" value="Fe_dep_repressor"/>
</dbReference>
<comment type="similarity">
    <text evidence="2">Belongs to the DtxR/MntR family.</text>
</comment>
<keyword evidence="8" id="KW-0238">DNA-binding</keyword>
<feature type="domain" description="HTH dtxR-type" evidence="14">
    <location>
        <begin position="33"/>
        <end position="94"/>
    </location>
</feature>
<evidence type="ECO:0000256" key="13">
    <source>
        <dbReference type="ARBA" id="ARBA00032593"/>
    </source>
</evidence>
<evidence type="ECO:0000256" key="4">
    <source>
        <dbReference type="ARBA" id="ARBA00022386"/>
    </source>
</evidence>